<keyword evidence="3" id="KW-0732">Signal</keyword>
<sequence>MPTLNCCAWPGVECDNAATTKHVVGLHLGYNDSSPYSMLSSEAIDSSLLELKYLSYLDLSGNSFWQSRIPSFLGSMKQLQYLNLSDAGSLLALFLTNLATSQACTHLISKEVMNMKII</sequence>
<evidence type="ECO:0000256" key="3">
    <source>
        <dbReference type="ARBA" id="ARBA00022729"/>
    </source>
</evidence>
<evidence type="ECO:0000256" key="2">
    <source>
        <dbReference type="ARBA" id="ARBA00022692"/>
    </source>
</evidence>
<dbReference type="EMBL" id="JAVIJP010000005">
    <property type="protein sequence ID" value="KAL3652860.1"/>
    <property type="molecule type" value="Genomic_DNA"/>
</dbReference>
<protein>
    <submittedName>
        <fullName evidence="7">Uncharacterized protein</fullName>
    </submittedName>
</protein>
<comment type="subcellular location">
    <subcellularLocation>
        <location evidence="1">Membrane</location>
        <topology evidence="1">Single-pass type I membrane protein</topology>
    </subcellularLocation>
</comment>
<name>A0ABD3EEL8_9LAMI</name>
<comment type="caution">
    <text evidence="7">The sequence shown here is derived from an EMBL/GenBank/DDBJ whole genome shotgun (WGS) entry which is preliminary data.</text>
</comment>
<keyword evidence="8" id="KW-1185">Reference proteome</keyword>
<dbReference type="InterPro" id="IPR032675">
    <property type="entry name" value="LRR_dom_sf"/>
</dbReference>
<reference evidence="8" key="1">
    <citation type="journal article" date="2024" name="IScience">
        <title>Strigolactones Initiate the Formation of Haustorium-like Structures in Castilleja.</title>
        <authorList>
            <person name="Buerger M."/>
            <person name="Peterson D."/>
            <person name="Chory J."/>
        </authorList>
    </citation>
    <scope>NUCLEOTIDE SEQUENCE [LARGE SCALE GENOMIC DNA]</scope>
</reference>
<keyword evidence="5" id="KW-0472">Membrane</keyword>
<dbReference type="Gene3D" id="3.80.10.10">
    <property type="entry name" value="Ribonuclease Inhibitor"/>
    <property type="match status" value="1"/>
</dbReference>
<evidence type="ECO:0000256" key="5">
    <source>
        <dbReference type="ARBA" id="ARBA00023136"/>
    </source>
</evidence>
<organism evidence="7 8">
    <name type="scientific">Castilleja foliolosa</name>
    <dbReference type="NCBI Taxonomy" id="1961234"/>
    <lineage>
        <taxon>Eukaryota</taxon>
        <taxon>Viridiplantae</taxon>
        <taxon>Streptophyta</taxon>
        <taxon>Embryophyta</taxon>
        <taxon>Tracheophyta</taxon>
        <taxon>Spermatophyta</taxon>
        <taxon>Magnoliopsida</taxon>
        <taxon>eudicotyledons</taxon>
        <taxon>Gunneridae</taxon>
        <taxon>Pentapetalae</taxon>
        <taxon>asterids</taxon>
        <taxon>lamiids</taxon>
        <taxon>Lamiales</taxon>
        <taxon>Orobanchaceae</taxon>
        <taxon>Pedicularideae</taxon>
        <taxon>Castillejinae</taxon>
        <taxon>Castilleja</taxon>
    </lineage>
</organism>
<dbReference type="PANTHER" id="PTHR48063">
    <property type="entry name" value="LRR RECEPTOR-LIKE KINASE"/>
    <property type="match status" value="1"/>
</dbReference>
<dbReference type="Proteomes" id="UP001632038">
    <property type="component" value="Unassembled WGS sequence"/>
</dbReference>
<dbReference type="SUPFAM" id="SSF52058">
    <property type="entry name" value="L domain-like"/>
    <property type="match status" value="1"/>
</dbReference>
<dbReference type="InterPro" id="IPR046956">
    <property type="entry name" value="RLP23-like"/>
</dbReference>
<dbReference type="GO" id="GO:0016020">
    <property type="term" value="C:membrane"/>
    <property type="evidence" value="ECO:0007669"/>
    <property type="project" value="UniProtKB-SubCell"/>
</dbReference>
<keyword evidence="6" id="KW-0325">Glycoprotein</keyword>
<evidence type="ECO:0000313" key="8">
    <source>
        <dbReference type="Proteomes" id="UP001632038"/>
    </source>
</evidence>
<keyword evidence="2" id="KW-0812">Transmembrane</keyword>
<gene>
    <name evidence="7" type="ORF">CASFOL_002541</name>
</gene>
<dbReference type="AlphaFoldDB" id="A0ABD3EEL8"/>
<accession>A0ABD3EEL8</accession>
<keyword evidence="4" id="KW-1133">Transmembrane helix</keyword>
<dbReference type="PANTHER" id="PTHR48063:SF112">
    <property type="entry name" value="RECEPTOR LIKE PROTEIN 30-LIKE"/>
    <property type="match status" value="1"/>
</dbReference>
<proteinExistence type="predicted"/>
<evidence type="ECO:0000313" key="7">
    <source>
        <dbReference type="EMBL" id="KAL3652860.1"/>
    </source>
</evidence>
<evidence type="ECO:0000256" key="4">
    <source>
        <dbReference type="ARBA" id="ARBA00022989"/>
    </source>
</evidence>
<evidence type="ECO:0000256" key="1">
    <source>
        <dbReference type="ARBA" id="ARBA00004479"/>
    </source>
</evidence>
<evidence type="ECO:0000256" key="6">
    <source>
        <dbReference type="ARBA" id="ARBA00023180"/>
    </source>
</evidence>